<evidence type="ECO:0000256" key="3">
    <source>
        <dbReference type="ARBA" id="ARBA00023163"/>
    </source>
</evidence>
<evidence type="ECO:0000313" key="7">
    <source>
        <dbReference type="EMBL" id="RXN92399.1"/>
    </source>
</evidence>
<evidence type="ECO:0000256" key="1">
    <source>
        <dbReference type="ARBA" id="ARBA00023015"/>
    </source>
</evidence>
<evidence type="ECO:0000259" key="6">
    <source>
        <dbReference type="PROSITE" id="PS51078"/>
    </source>
</evidence>
<dbReference type="InterPro" id="IPR029016">
    <property type="entry name" value="GAF-like_dom_sf"/>
</dbReference>
<evidence type="ECO:0000256" key="2">
    <source>
        <dbReference type="ARBA" id="ARBA00023125"/>
    </source>
</evidence>
<keyword evidence="3" id="KW-0804">Transcription</keyword>
<dbReference type="EMBL" id="PYAL01000001">
    <property type="protein sequence ID" value="RXN92399.1"/>
    <property type="molecule type" value="Genomic_DNA"/>
</dbReference>
<name>A0A4Q1HNC3_9BURK</name>
<dbReference type="Pfam" id="PF09339">
    <property type="entry name" value="HTH_IclR"/>
    <property type="match status" value="1"/>
</dbReference>
<dbReference type="SUPFAM" id="SSF55781">
    <property type="entry name" value="GAF domain-like"/>
    <property type="match status" value="1"/>
</dbReference>
<feature type="compositionally biased region" description="Low complexity" evidence="4">
    <location>
        <begin position="18"/>
        <end position="30"/>
    </location>
</feature>
<dbReference type="Proteomes" id="UP000290849">
    <property type="component" value="Unassembled WGS sequence"/>
</dbReference>
<feature type="domain" description="IclR-ED" evidence="6">
    <location>
        <begin position="99"/>
        <end position="257"/>
    </location>
</feature>
<feature type="region of interest" description="Disordered" evidence="4">
    <location>
        <begin position="256"/>
        <end position="278"/>
    </location>
</feature>
<gene>
    <name evidence="7" type="ORF">C7R54_01175</name>
</gene>
<keyword evidence="1" id="KW-0805">Transcription regulation</keyword>
<protein>
    <submittedName>
        <fullName evidence="7">IclR family transcriptional regulator</fullName>
    </submittedName>
</protein>
<dbReference type="PANTHER" id="PTHR30136">
    <property type="entry name" value="HELIX-TURN-HELIX TRANSCRIPTIONAL REGULATOR, ICLR FAMILY"/>
    <property type="match status" value="1"/>
</dbReference>
<dbReference type="InterPro" id="IPR036390">
    <property type="entry name" value="WH_DNA-bd_sf"/>
</dbReference>
<dbReference type="GO" id="GO:0003677">
    <property type="term" value="F:DNA binding"/>
    <property type="evidence" value="ECO:0007669"/>
    <property type="project" value="UniProtKB-KW"/>
</dbReference>
<comment type="caution">
    <text evidence="7">The sequence shown here is derived from an EMBL/GenBank/DDBJ whole genome shotgun (WGS) entry which is preliminary data.</text>
</comment>
<evidence type="ECO:0000259" key="5">
    <source>
        <dbReference type="PROSITE" id="PS51077"/>
    </source>
</evidence>
<evidence type="ECO:0000313" key="8">
    <source>
        <dbReference type="Proteomes" id="UP000290849"/>
    </source>
</evidence>
<feature type="region of interest" description="Disordered" evidence="4">
    <location>
        <begin position="1"/>
        <end position="34"/>
    </location>
</feature>
<dbReference type="SUPFAM" id="SSF46785">
    <property type="entry name" value="Winged helix' DNA-binding domain"/>
    <property type="match status" value="1"/>
</dbReference>
<dbReference type="InterPro" id="IPR005471">
    <property type="entry name" value="Tscrpt_reg_IclR_N"/>
</dbReference>
<evidence type="ECO:0000256" key="4">
    <source>
        <dbReference type="SAM" id="MobiDB-lite"/>
    </source>
</evidence>
<dbReference type="GO" id="GO:0045892">
    <property type="term" value="P:negative regulation of DNA-templated transcription"/>
    <property type="evidence" value="ECO:0007669"/>
    <property type="project" value="TreeGrafter"/>
</dbReference>
<dbReference type="InterPro" id="IPR050707">
    <property type="entry name" value="HTH_MetabolicPath_Reg"/>
</dbReference>
<dbReference type="InterPro" id="IPR036388">
    <property type="entry name" value="WH-like_DNA-bd_sf"/>
</dbReference>
<organism evidence="7 8">
    <name type="scientific">Achromobacter aloeverae</name>
    <dbReference type="NCBI Taxonomy" id="1750518"/>
    <lineage>
        <taxon>Bacteria</taxon>
        <taxon>Pseudomonadati</taxon>
        <taxon>Pseudomonadota</taxon>
        <taxon>Betaproteobacteria</taxon>
        <taxon>Burkholderiales</taxon>
        <taxon>Alcaligenaceae</taxon>
        <taxon>Achromobacter</taxon>
    </lineage>
</organism>
<feature type="domain" description="HTH iclR-type" evidence="5">
    <location>
        <begin position="37"/>
        <end position="98"/>
    </location>
</feature>
<reference evidence="7 8" key="1">
    <citation type="journal article" date="2017" name="Int. J. Syst. Evol. Microbiol.">
        <title>Achromobacter aloeverae sp. nov., isolated from the root of Aloe vera (L.) Burm.f.</title>
        <authorList>
            <person name="Kuncharoen N."/>
            <person name="Muramatsu Y."/>
            <person name="Shibata C."/>
            <person name="Kamakura Y."/>
            <person name="Nakagawa Y."/>
            <person name="Tanasupawat S."/>
        </authorList>
    </citation>
    <scope>NUCLEOTIDE SEQUENCE [LARGE SCALE GENOMIC DNA]</scope>
    <source>
        <strain evidence="7 8">AVA-1</strain>
    </source>
</reference>
<dbReference type="Pfam" id="PF01614">
    <property type="entry name" value="IclR_C"/>
    <property type="match status" value="2"/>
</dbReference>
<keyword evidence="2" id="KW-0238">DNA-binding</keyword>
<sequence>MPVRPSSRNSTPPPPLTPRNAAAPASAAPEPSAPEPVTAVVRALALLDAFGIEDSHLSLAELARRTALPKTTVFRLAHTLAQAGYLVQLENAGWRLGPAAAWLSARYHVAFDLHDVLEPILRDLARATGETTSFFAHDGNSRVRLIRVRGHDDFASSSRVGQSLPLTKGSAGKVILAFEGEPGAQFEQIRRQGYWCTLAEMHPGAASVAAPVFGGSWKVIGALCVAGPADRLGLKELEAYAPAVMQAARKASGALAMSGASRRAPSGKGHAMLSPRRP</sequence>
<dbReference type="InterPro" id="IPR014757">
    <property type="entry name" value="Tscrpt_reg_IclR_C"/>
</dbReference>
<dbReference type="Gene3D" id="3.30.450.40">
    <property type="match status" value="2"/>
</dbReference>
<dbReference type="GO" id="GO:0003700">
    <property type="term" value="F:DNA-binding transcription factor activity"/>
    <property type="evidence" value="ECO:0007669"/>
    <property type="project" value="TreeGrafter"/>
</dbReference>
<dbReference type="AlphaFoldDB" id="A0A4Q1HNC3"/>
<proteinExistence type="predicted"/>
<dbReference type="PROSITE" id="PS51077">
    <property type="entry name" value="HTH_ICLR"/>
    <property type="match status" value="1"/>
</dbReference>
<dbReference type="Gene3D" id="1.10.10.10">
    <property type="entry name" value="Winged helix-like DNA-binding domain superfamily/Winged helix DNA-binding domain"/>
    <property type="match status" value="1"/>
</dbReference>
<dbReference type="PANTHER" id="PTHR30136:SF39">
    <property type="entry name" value="TRANSCRIPTIONAL REGULATORY PROTEIN"/>
    <property type="match status" value="1"/>
</dbReference>
<keyword evidence="8" id="KW-1185">Reference proteome</keyword>
<dbReference type="SMART" id="SM00346">
    <property type="entry name" value="HTH_ICLR"/>
    <property type="match status" value="1"/>
</dbReference>
<dbReference type="OrthoDB" id="8771130at2"/>
<feature type="compositionally biased region" description="Low complexity" evidence="4">
    <location>
        <begin position="1"/>
        <end position="10"/>
    </location>
</feature>
<dbReference type="PROSITE" id="PS51078">
    <property type="entry name" value="ICLR_ED"/>
    <property type="match status" value="1"/>
</dbReference>
<accession>A0A4Q1HNC3</accession>